<evidence type="ECO:0000313" key="4">
    <source>
        <dbReference type="Proteomes" id="UP001304895"/>
    </source>
</evidence>
<organism evidence="3 4">
    <name type="scientific">Trichocladium antarcticum</name>
    <dbReference type="NCBI Taxonomy" id="1450529"/>
    <lineage>
        <taxon>Eukaryota</taxon>
        <taxon>Fungi</taxon>
        <taxon>Dikarya</taxon>
        <taxon>Ascomycota</taxon>
        <taxon>Pezizomycotina</taxon>
        <taxon>Sordariomycetes</taxon>
        <taxon>Sordariomycetidae</taxon>
        <taxon>Sordariales</taxon>
        <taxon>Chaetomiaceae</taxon>
        <taxon>Trichocladium</taxon>
    </lineage>
</organism>
<proteinExistence type="predicted"/>
<protein>
    <submittedName>
        <fullName evidence="3">Uncharacterized protein</fullName>
    </submittedName>
</protein>
<keyword evidence="4" id="KW-1185">Reference proteome</keyword>
<reference evidence="3" key="2">
    <citation type="submission" date="2023-05" db="EMBL/GenBank/DDBJ databases">
        <authorList>
            <consortium name="Lawrence Berkeley National Laboratory"/>
            <person name="Steindorff A."/>
            <person name="Hensen N."/>
            <person name="Bonometti L."/>
            <person name="Westerberg I."/>
            <person name="Brannstrom I.O."/>
            <person name="Guillou S."/>
            <person name="Cros-Aarteil S."/>
            <person name="Calhoun S."/>
            <person name="Haridas S."/>
            <person name="Kuo A."/>
            <person name="Mondo S."/>
            <person name="Pangilinan J."/>
            <person name="Riley R."/>
            <person name="Labutti K."/>
            <person name="Andreopoulos B."/>
            <person name="Lipzen A."/>
            <person name="Chen C."/>
            <person name="Yanf M."/>
            <person name="Daum C."/>
            <person name="Ng V."/>
            <person name="Clum A."/>
            <person name="Ohm R."/>
            <person name="Martin F."/>
            <person name="Silar P."/>
            <person name="Natvig D."/>
            <person name="Lalanne C."/>
            <person name="Gautier V."/>
            <person name="Ament-Velasquez S.L."/>
            <person name="Kruys A."/>
            <person name="Hutchinson M.I."/>
            <person name="Powell A.J."/>
            <person name="Barry K."/>
            <person name="Miller A.N."/>
            <person name="Grigoriev I.V."/>
            <person name="Debuchy R."/>
            <person name="Gladieux P."/>
            <person name="Thoren M.H."/>
            <person name="Johannesson H."/>
        </authorList>
    </citation>
    <scope>NUCLEOTIDE SEQUENCE</scope>
    <source>
        <strain evidence="3">CBS 123565</strain>
    </source>
</reference>
<sequence>MTEILRQYTLAASKSKHLATHAAQIKSTCLAQHQHGDSTKSLLSCPPCYSALLDAFKTTYYTPPPPPNPPLSDPQTQQHQQEERPPSLPSVPALPSLIDSAAAYQTSPQAIDDLVRAARSRWYAAKVRTLLPRLLAAEDAAGARAAVLEKLEDLAATRDGDGDGDGDGDADVVCAAAGEIAEILRTGPLAPGGVDVGDVAGRLAAVSGGAGCQRYLDMLAHQGLSMEQVVDRILDERQATAGAREQADKLGQRLDELRRARATHELQKSKKAQRRESLAQQRVPDELYDLPACSVCGETPTTTDFFCCSICTILAGRGVMEQPTVFCSQACEEKGHASHAETHLCSSSSKCTQLQRDDSGKDTPPRPSPHDLRFCTECLVSLKQPTLWCSLACADADFQHHRDEVHLPERQKLGLGVNDEQQLQYGDRNGNDDSSRRYRARDIRTLTTSLEEAVTEWEARNRVRLQG</sequence>
<comment type="caution">
    <text evidence="3">The sequence shown here is derived from an EMBL/GenBank/DDBJ whole genome shotgun (WGS) entry which is preliminary data.</text>
</comment>
<feature type="compositionally biased region" description="Pro residues" evidence="2">
    <location>
        <begin position="62"/>
        <end position="72"/>
    </location>
</feature>
<dbReference type="AlphaFoldDB" id="A0AAN6ZD29"/>
<evidence type="ECO:0000313" key="3">
    <source>
        <dbReference type="EMBL" id="KAK4133373.1"/>
    </source>
</evidence>
<dbReference type="EMBL" id="MU853412">
    <property type="protein sequence ID" value="KAK4133373.1"/>
    <property type="molecule type" value="Genomic_DNA"/>
</dbReference>
<feature type="region of interest" description="Disordered" evidence="2">
    <location>
        <begin position="412"/>
        <end position="436"/>
    </location>
</feature>
<evidence type="ECO:0000256" key="2">
    <source>
        <dbReference type="SAM" id="MobiDB-lite"/>
    </source>
</evidence>
<evidence type="ECO:0000256" key="1">
    <source>
        <dbReference type="SAM" id="Coils"/>
    </source>
</evidence>
<reference evidence="3" key="1">
    <citation type="journal article" date="2023" name="Mol. Phylogenet. Evol.">
        <title>Genome-scale phylogeny and comparative genomics of the fungal order Sordariales.</title>
        <authorList>
            <person name="Hensen N."/>
            <person name="Bonometti L."/>
            <person name="Westerberg I."/>
            <person name="Brannstrom I.O."/>
            <person name="Guillou S."/>
            <person name="Cros-Aarteil S."/>
            <person name="Calhoun S."/>
            <person name="Haridas S."/>
            <person name="Kuo A."/>
            <person name="Mondo S."/>
            <person name="Pangilinan J."/>
            <person name="Riley R."/>
            <person name="LaButti K."/>
            <person name="Andreopoulos B."/>
            <person name="Lipzen A."/>
            <person name="Chen C."/>
            <person name="Yan M."/>
            <person name="Daum C."/>
            <person name="Ng V."/>
            <person name="Clum A."/>
            <person name="Steindorff A."/>
            <person name="Ohm R.A."/>
            <person name="Martin F."/>
            <person name="Silar P."/>
            <person name="Natvig D.O."/>
            <person name="Lalanne C."/>
            <person name="Gautier V."/>
            <person name="Ament-Velasquez S.L."/>
            <person name="Kruys A."/>
            <person name="Hutchinson M.I."/>
            <person name="Powell A.J."/>
            <person name="Barry K."/>
            <person name="Miller A.N."/>
            <person name="Grigoriev I.V."/>
            <person name="Debuchy R."/>
            <person name="Gladieux P."/>
            <person name="Hiltunen Thoren M."/>
            <person name="Johannesson H."/>
        </authorList>
    </citation>
    <scope>NUCLEOTIDE SEQUENCE</scope>
    <source>
        <strain evidence="3">CBS 123565</strain>
    </source>
</reference>
<keyword evidence="1" id="KW-0175">Coiled coil</keyword>
<accession>A0AAN6ZD29</accession>
<dbReference type="Proteomes" id="UP001304895">
    <property type="component" value="Unassembled WGS sequence"/>
</dbReference>
<gene>
    <name evidence="3" type="ORF">BT67DRAFT_434819</name>
</gene>
<feature type="coiled-coil region" evidence="1">
    <location>
        <begin position="240"/>
        <end position="267"/>
    </location>
</feature>
<name>A0AAN6ZD29_9PEZI</name>
<feature type="region of interest" description="Disordered" evidence="2">
    <location>
        <begin position="59"/>
        <end position="92"/>
    </location>
</feature>